<reference evidence="4 5" key="1">
    <citation type="submission" date="2015-05" db="EMBL/GenBank/DDBJ databases">
        <title>Genome sequencing and analysis of members of genus Stenotrophomonas.</title>
        <authorList>
            <person name="Patil P.P."/>
            <person name="Midha S."/>
            <person name="Patil P.B."/>
        </authorList>
    </citation>
    <scope>NUCLEOTIDE SEQUENCE [LARGE SCALE GENOMIC DNA]</scope>
    <source>
        <strain evidence="4 5">DSM 21858</strain>
    </source>
</reference>
<keyword evidence="5" id="KW-1185">Reference proteome</keyword>
<dbReference type="AlphaFoldDB" id="A0A0R0CUZ0"/>
<dbReference type="Gene3D" id="3.40.47.10">
    <property type="match status" value="2"/>
</dbReference>
<organism evidence="4 5">
    <name type="scientific">Pseudoxanthomonas dokdonensis</name>
    <dbReference type="NCBI Taxonomy" id="344882"/>
    <lineage>
        <taxon>Bacteria</taxon>
        <taxon>Pseudomonadati</taxon>
        <taxon>Pseudomonadota</taxon>
        <taxon>Gammaproteobacteria</taxon>
        <taxon>Lysobacterales</taxon>
        <taxon>Lysobacteraceae</taxon>
        <taxon>Pseudoxanthomonas</taxon>
    </lineage>
</organism>
<dbReference type="PANTHER" id="PTHR34069:SF2">
    <property type="entry name" value="BETA-KETOACYL-[ACYL-CARRIER-PROTEIN] SYNTHASE III"/>
    <property type="match status" value="1"/>
</dbReference>
<dbReference type="RefSeq" id="WP_057659235.1">
    <property type="nucleotide sequence ID" value="NZ_LDJL01000011.1"/>
</dbReference>
<evidence type="ECO:0000259" key="3">
    <source>
        <dbReference type="Pfam" id="PF08541"/>
    </source>
</evidence>
<accession>A0A0R0CUZ0</accession>
<dbReference type="SUPFAM" id="SSF48613">
    <property type="entry name" value="Heme oxygenase-like"/>
    <property type="match status" value="1"/>
</dbReference>
<dbReference type="InterPro" id="IPR016039">
    <property type="entry name" value="Thiolase-like"/>
</dbReference>
<evidence type="ECO:0000313" key="5">
    <source>
        <dbReference type="Proteomes" id="UP000052052"/>
    </source>
</evidence>
<dbReference type="Pfam" id="PF08541">
    <property type="entry name" value="ACP_syn_III_C"/>
    <property type="match status" value="1"/>
</dbReference>
<comment type="caution">
    <text evidence="4">The sequence shown here is derived from an EMBL/GenBank/DDBJ whole genome shotgun (WGS) entry which is preliminary data.</text>
</comment>
<dbReference type="PANTHER" id="PTHR34069">
    <property type="entry name" value="3-OXOACYL-[ACYL-CARRIER-PROTEIN] SYNTHASE 3"/>
    <property type="match status" value="1"/>
</dbReference>
<dbReference type="STRING" id="344882.ABB29_11865"/>
<protein>
    <submittedName>
        <fullName evidence="4">3-oxoacyl-ACP synthase</fullName>
    </submittedName>
</protein>
<dbReference type="EMBL" id="LDJL01000011">
    <property type="protein sequence ID" value="KRG69107.1"/>
    <property type="molecule type" value="Genomic_DNA"/>
</dbReference>
<name>A0A0R0CUZ0_9GAMM</name>
<evidence type="ECO:0000313" key="4">
    <source>
        <dbReference type="EMBL" id="KRG69107.1"/>
    </source>
</evidence>
<proteinExistence type="predicted"/>
<dbReference type="CDD" id="cd00827">
    <property type="entry name" value="init_cond_enzymes"/>
    <property type="match status" value="1"/>
</dbReference>
<dbReference type="GO" id="GO:0044550">
    <property type="term" value="P:secondary metabolite biosynthetic process"/>
    <property type="evidence" value="ECO:0007669"/>
    <property type="project" value="TreeGrafter"/>
</dbReference>
<keyword evidence="2" id="KW-0012">Acyltransferase</keyword>
<evidence type="ECO:0000256" key="2">
    <source>
        <dbReference type="ARBA" id="ARBA00023315"/>
    </source>
</evidence>
<dbReference type="GO" id="GO:0016746">
    <property type="term" value="F:acyltransferase activity"/>
    <property type="evidence" value="ECO:0007669"/>
    <property type="project" value="UniProtKB-KW"/>
</dbReference>
<dbReference type="Pfam" id="PF14518">
    <property type="entry name" value="Haem_oxygenas_2"/>
    <property type="match status" value="1"/>
</dbReference>
<dbReference type="InterPro" id="IPR013747">
    <property type="entry name" value="ACP_syn_III_C"/>
</dbReference>
<evidence type="ECO:0000256" key="1">
    <source>
        <dbReference type="ARBA" id="ARBA00022679"/>
    </source>
</evidence>
<dbReference type="Gene3D" id="1.20.910.10">
    <property type="entry name" value="Heme oxygenase-like"/>
    <property type="match status" value="1"/>
</dbReference>
<dbReference type="InterPro" id="IPR016084">
    <property type="entry name" value="Haem_Oase-like_multi-hlx"/>
</dbReference>
<dbReference type="SUPFAM" id="SSF53901">
    <property type="entry name" value="Thiolase-like"/>
    <property type="match status" value="2"/>
</dbReference>
<sequence length="630" mass="69595">MPTRFERCWIQATGRFLPGAAIDNEAMDAYIAPLNRISARIKKRILGENGIRSRHYAVDADGNTLHSCAGMAAAAVHDCLAQAGIGLDKVGMLACGTSGGDALMPGFASMLQGELAAPPMQTLSSHGICASGVGAWEGAAAAIELGSHAHALVAAAEMPSRLFKRSRYAARDYDADFDAHFLRWMLSDGAGALLLTSAPAASAGIRLRLRFIHQRSFSGDYPVCMQLGLSPDRARSHLDYDSWRQAEADGALFLRQDIRLLPHLFDVGIHEYASLAHAGWIDSSRIDHFLCHYSSERFAPVVDELMHKAGLAIPRERWYSNLTSRGNTGAASIFIMLDEFLRSHDLRPGEQILCFIPESGRFTVSFALIEVEAADAPMPLPVRQSVANEQTGDAESIAAPHDPDSAPAALKHLLGELATIWHDYRSRAWRTPVIRRIRERRFSRADYLQWMQHWIPQVREGSLWMREGAASVQAPYLGLAELIETHAGDEQDDYQILFDDYRRAGGDIDDIDRLRRNPGGEALTAYLHALAATINPLGLLGAIYIIEGTGQRIIPALLPLLKSSLDLPADAFRFLEYHGENDQHHLLRWLRAVEIVLEHDADGRGVQAIIDTARRTAELYLMQFEHVPTP</sequence>
<dbReference type="OrthoDB" id="2514738at2"/>
<gene>
    <name evidence="4" type="ORF">ABB29_11865</name>
</gene>
<keyword evidence="1" id="KW-0808">Transferase</keyword>
<dbReference type="Proteomes" id="UP000052052">
    <property type="component" value="Unassembled WGS sequence"/>
</dbReference>
<dbReference type="PATRIC" id="fig|344882.3.peg.739"/>
<feature type="domain" description="Beta-ketoacyl-[acyl-carrier-protein] synthase III C-terminal" evidence="3">
    <location>
        <begin position="282"/>
        <end position="354"/>
    </location>
</feature>